<keyword evidence="3" id="KW-1185">Reference proteome</keyword>
<proteinExistence type="predicted"/>
<feature type="transmembrane region" description="Helical" evidence="1">
    <location>
        <begin position="43"/>
        <end position="63"/>
    </location>
</feature>
<feature type="transmembrane region" description="Helical" evidence="1">
    <location>
        <begin position="75"/>
        <end position="93"/>
    </location>
</feature>
<dbReference type="RefSeq" id="WP_209706390.1">
    <property type="nucleotide sequence ID" value="NZ_JAFIDA010000001.1"/>
</dbReference>
<feature type="transmembrane region" description="Helical" evidence="1">
    <location>
        <begin position="12"/>
        <end position="31"/>
    </location>
</feature>
<evidence type="ECO:0000313" key="2">
    <source>
        <dbReference type="EMBL" id="MBP1327510.1"/>
    </source>
</evidence>
<keyword evidence="1" id="KW-0472">Membrane</keyword>
<keyword evidence="1" id="KW-1133">Transmembrane helix</keyword>
<protein>
    <submittedName>
        <fullName evidence="2">FtsH-binding integral membrane protein</fullName>
    </submittedName>
</protein>
<organism evidence="2 3">
    <name type="scientific">Leucobacter exalbidus</name>
    <dbReference type="NCBI Taxonomy" id="662960"/>
    <lineage>
        <taxon>Bacteria</taxon>
        <taxon>Bacillati</taxon>
        <taxon>Actinomycetota</taxon>
        <taxon>Actinomycetes</taxon>
        <taxon>Micrococcales</taxon>
        <taxon>Microbacteriaceae</taxon>
        <taxon>Leucobacter</taxon>
    </lineage>
</organism>
<dbReference type="EMBL" id="JAFIDA010000001">
    <property type="protein sequence ID" value="MBP1327510.1"/>
    <property type="molecule type" value="Genomic_DNA"/>
</dbReference>
<sequence length="132" mass="14002">MTAQLSPSPKPLTVALAFACDAALLLVFAGLGRSSHARDASVWGLFETAWPFLAGLAIMWLVTRAHRRPLAVLRTGVPLWIGTVALGMALRLLTGSGAALAFVMVATITVAVFLLGWRAIAALVLRLRRRAG</sequence>
<gene>
    <name evidence="2" type="ORF">JOF28_002742</name>
</gene>
<accession>A0A940T257</accession>
<feature type="transmembrane region" description="Helical" evidence="1">
    <location>
        <begin position="99"/>
        <end position="125"/>
    </location>
</feature>
<dbReference type="InterPro" id="IPR021414">
    <property type="entry name" value="DUF3054"/>
</dbReference>
<comment type="caution">
    <text evidence="2">The sequence shown here is derived from an EMBL/GenBank/DDBJ whole genome shotgun (WGS) entry which is preliminary data.</text>
</comment>
<name>A0A940T257_9MICO</name>
<dbReference type="Proteomes" id="UP000675163">
    <property type="component" value="Unassembled WGS sequence"/>
</dbReference>
<dbReference type="Pfam" id="PF11255">
    <property type="entry name" value="DUF3054"/>
    <property type="match status" value="1"/>
</dbReference>
<reference evidence="2" key="1">
    <citation type="submission" date="2021-02" db="EMBL/GenBank/DDBJ databases">
        <title>Sequencing the genomes of 1000 actinobacteria strains.</title>
        <authorList>
            <person name="Klenk H.-P."/>
        </authorList>
    </citation>
    <scope>NUCLEOTIDE SEQUENCE</scope>
    <source>
        <strain evidence="2">DSM 22850</strain>
    </source>
</reference>
<dbReference type="AlphaFoldDB" id="A0A940T257"/>
<evidence type="ECO:0000313" key="3">
    <source>
        <dbReference type="Proteomes" id="UP000675163"/>
    </source>
</evidence>
<keyword evidence="1" id="KW-0812">Transmembrane</keyword>
<evidence type="ECO:0000256" key="1">
    <source>
        <dbReference type="SAM" id="Phobius"/>
    </source>
</evidence>